<name>A0ABT5FI06_9GAMM</name>
<dbReference type="Pfam" id="PF04453">
    <property type="entry name" value="LptD"/>
    <property type="match status" value="1"/>
</dbReference>
<dbReference type="InterPro" id="IPR050218">
    <property type="entry name" value="LptD"/>
</dbReference>
<keyword evidence="3" id="KW-1185">Reference proteome</keyword>
<reference evidence="2 3" key="1">
    <citation type="submission" date="2023-01" db="EMBL/GenBank/DDBJ databases">
        <title>Psychrosphaera sp. nov., isolated from marine algae.</title>
        <authorList>
            <person name="Bayburt H."/>
            <person name="Choi B.J."/>
            <person name="Kim J.M."/>
            <person name="Choi D.G."/>
            <person name="Jeon C.O."/>
        </authorList>
    </citation>
    <scope>NUCLEOTIDE SEQUENCE [LARGE SCALE GENOMIC DNA]</scope>
    <source>
        <strain evidence="2 3">G1-22</strain>
    </source>
</reference>
<proteinExistence type="predicted"/>
<accession>A0ABT5FI06</accession>
<organism evidence="2 3">
    <name type="scientific">Psychrosphaera algicola</name>
    <dbReference type="NCBI Taxonomy" id="3023714"/>
    <lineage>
        <taxon>Bacteria</taxon>
        <taxon>Pseudomonadati</taxon>
        <taxon>Pseudomonadota</taxon>
        <taxon>Gammaproteobacteria</taxon>
        <taxon>Alteromonadales</taxon>
        <taxon>Pseudoalteromonadaceae</taxon>
        <taxon>Psychrosphaera</taxon>
    </lineage>
</organism>
<dbReference type="RefSeq" id="WP_272181919.1">
    <property type="nucleotide sequence ID" value="NZ_JAQOMS010000002.1"/>
</dbReference>
<dbReference type="EMBL" id="JAQOMS010000002">
    <property type="protein sequence ID" value="MDC2890834.1"/>
    <property type="molecule type" value="Genomic_DNA"/>
</dbReference>
<dbReference type="Proteomes" id="UP001528411">
    <property type="component" value="Unassembled WGS sequence"/>
</dbReference>
<dbReference type="PANTHER" id="PTHR30189:SF1">
    <property type="entry name" value="LPS-ASSEMBLY PROTEIN LPTD"/>
    <property type="match status" value="1"/>
</dbReference>
<feature type="domain" description="LptD C-terminal" evidence="1">
    <location>
        <begin position="4"/>
        <end position="284"/>
    </location>
</feature>
<gene>
    <name evidence="2" type="primary">lptD</name>
    <name evidence="2" type="ORF">PN838_21435</name>
</gene>
<evidence type="ECO:0000313" key="2">
    <source>
        <dbReference type="EMBL" id="MDC2890834.1"/>
    </source>
</evidence>
<evidence type="ECO:0000313" key="3">
    <source>
        <dbReference type="Proteomes" id="UP001528411"/>
    </source>
</evidence>
<comment type="caution">
    <text evidence="2">The sequence shown here is derived from an EMBL/GenBank/DDBJ whole genome shotgun (WGS) entry which is preliminary data.</text>
</comment>
<protein>
    <submittedName>
        <fullName evidence="2">LPS assembly protein LptD</fullName>
    </submittedName>
</protein>
<evidence type="ECO:0000259" key="1">
    <source>
        <dbReference type="Pfam" id="PF04453"/>
    </source>
</evidence>
<dbReference type="InterPro" id="IPR007543">
    <property type="entry name" value="LptD_C"/>
</dbReference>
<sequence length="380" mass="43807">MPIQLQADWRENLAMEGVTVSLHSQYTHFTHSSFDDDRIDRLHFEPKLNYSYYSPAFQFETGVSFLSTNYEIQNTTADTSEDIYRGIFKYRLLTGLNFEKQSNYFGKSVRQTLEPKIQYVYVEEEDQSGIGLYDSQLLKEDYFALFRDNRYSSIDRISAMNQATYGFSTSIFDEKNTELLRFGIGQVQKFGQNSNEEGTNGELTTSKPSLAIEFFGRISEHWQLDGGFLYNRDAQQVDTGFVALDYYLTQDQNIQINHRFANDVAGIKINQTGLFTSYKLNNQWSIAASYHYDSERKVNLDSLVGFEYRSCCWSVQIAAQRQVRLDLNSEQAIDDVDVTYDNSIGLNFRINGLGGETKSAITKLFADSIFAYRRPYLITN</sequence>
<dbReference type="PANTHER" id="PTHR30189">
    <property type="entry name" value="LPS-ASSEMBLY PROTEIN"/>
    <property type="match status" value="1"/>
</dbReference>